<evidence type="ECO:0000256" key="3">
    <source>
        <dbReference type="ARBA" id="ARBA00006014"/>
    </source>
</evidence>
<dbReference type="GO" id="GO:0016603">
    <property type="term" value="F:glutaminyl-peptide cyclotransferase activity"/>
    <property type="evidence" value="ECO:0007669"/>
    <property type="project" value="UniProtKB-EC"/>
</dbReference>
<dbReference type="InterPro" id="IPR007484">
    <property type="entry name" value="Peptidase_M28"/>
</dbReference>
<organism evidence="13 14">
    <name type="scientific">Elysia crispata</name>
    <name type="common">lettuce slug</name>
    <dbReference type="NCBI Taxonomy" id="231223"/>
    <lineage>
        <taxon>Eukaryota</taxon>
        <taxon>Metazoa</taxon>
        <taxon>Spiralia</taxon>
        <taxon>Lophotrochozoa</taxon>
        <taxon>Mollusca</taxon>
        <taxon>Gastropoda</taxon>
        <taxon>Heterobranchia</taxon>
        <taxon>Euthyneura</taxon>
        <taxon>Panpulmonata</taxon>
        <taxon>Sacoglossa</taxon>
        <taxon>Placobranchoidea</taxon>
        <taxon>Plakobranchidae</taxon>
        <taxon>Elysia</taxon>
    </lineage>
</organism>
<dbReference type="CDD" id="cd03880">
    <property type="entry name" value="M28_QC_like"/>
    <property type="match status" value="1"/>
</dbReference>
<dbReference type="PANTHER" id="PTHR12283:SF6">
    <property type="entry name" value="GLUTAMINYL-PEPTIDE CYCLOTRANSFERASE-RELATED"/>
    <property type="match status" value="1"/>
</dbReference>
<proteinExistence type="inferred from homology"/>
<evidence type="ECO:0000313" key="13">
    <source>
        <dbReference type="EMBL" id="KAK3748815.1"/>
    </source>
</evidence>
<dbReference type="Gene3D" id="3.40.630.10">
    <property type="entry name" value="Zn peptidases"/>
    <property type="match status" value="1"/>
</dbReference>
<evidence type="ECO:0000256" key="6">
    <source>
        <dbReference type="ARBA" id="ARBA00022525"/>
    </source>
</evidence>
<gene>
    <name evidence="13" type="ORF">RRG08_065322</name>
</gene>
<evidence type="ECO:0000256" key="2">
    <source>
        <dbReference type="ARBA" id="ARBA00004613"/>
    </source>
</evidence>
<feature type="domain" description="Peptidase M28" evidence="12">
    <location>
        <begin position="104"/>
        <end position="330"/>
    </location>
</feature>
<evidence type="ECO:0000256" key="10">
    <source>
        <dbReference type="ARBA" id="ARBA00023157"/>
    </source>
</evidence>
<dbReference type="GO" id="GO:0008270">
    <property type="term" value="F:zinc ion binding"/>
    <property type="evidence" value="ECO:0007669"/>
    <property type="project" value="TreeGrafter"/>
</dbReference>
<evidence type="ECO:0000256" key="9">
    <source>
        <dbReference type="ARBA" id="ARBA00022833"/>
    </source>
</evidence>
<evidence type="ECO:0000259" key="12">
    <source>
        <dbReference type="Pfam" id="PF04389"/>
    </source>
</evidence>
<keyword evidence="10" id="KW-1015">Disulfide bond</keyword>
<comment type="catalytic activity">
    <reaction evidence="1">
        <text>N-terminal L-glutaminyl-[peptide] = N-terminal 5-oxo-L-prolyl-[peptide] + NH4(+)</text>
        <dbReference type="Rhea" id="RHEA:23652"/>
        <dbReference type="Rhea" id="RHEA-COMP:11736"/>
        <dbReference type="Rhea" id="RHEA-COMP:11846"/>
        <dbReference type="ChEBI" id="CHEBI:28938"/>
        <dbReference type="ChEBI" id="CHEBI:64722"/>
        <dbReference type="ChEBI" id="CHEBI:87215"/>
        <dbReference type="EC" id="2.3.2.5"/>
    </reaction>
</comment>
<evidence type="ECO:0000256" key="7">
    <source>
        <dbReference type="ARBA" id="ARBA00022679"/>
    </source>
</evidence>
<keyword evidence="6" id="KW-0964">Secreted</keyword>
<dbReference type="InterPro" id="IPR037457">
    <property type="entry name" value="M28_QC"/>
</dbReference>
<evidence type="ECO:0000256" key="5">
    <source>
        <dbReference type="ARBA" id="ARBA00016861"/>
    </source>
</evidence>
<dbReference type="InterPro" id="IPR040234">
    <property type="entry name" value="QC/QCL"/>
</dbReference>
<dbReference type="EC" id="2.3.2.5" evidence="4"/>
<dbReference type="GO" id="GO:0005576">
    <property type="term" value="C:extracellular region"/>
    <property type="evidence" value="ECO:0007669"/>
    <property type="project" value="UniProtKB-SubCell"/>
</dbReference>
<dbReference type="SUPFAM" id="SSF53187">
    <property type="entry name" value="Zn-dependent exopeptidases"/>
    <property type="match status" value="1"/>
</dbReference>
<evidence type="ECO:0000256" key="1">
    <source>
        <dbReference type="ARBA" id="ARBA00000001"/>
    </source>
</evidence>
<name>A0AAE0YL65_9GAST</name>
<dbReference type="FunFam" id="3.40.630.10:FF:000029">
    <property type="entry name" value="Glutaminyl-peptide cyclotransferase"/>
    <property type="match status" value="1"/>
</dbReference>
<keyword evidence="9" id="KW-0862">Zinc</keyword>
<dbReference type="Proteomes" id="UP001283361">
    <property type="component" value="Unassembled WGS sequence"/>
</dbReference>
<reference evidence="13" key="1">
    <citation type="journal article" date="2023" name="G3 (Bethesda)">
        <title>A reference genome for the long-term kleptoplast-retaining sea slug Elysia crispata morphotype clarki.</title>
        <authorList>
            <person name="Eastman K.E."/>
            <person name="Pendleton A.L."/>
            <person name="Shaikh M.A."/>
            <person name="Suttiyut T."/>
            <person name="Ogas R."/>
            <person name="Tomko P."/>
            <person name="Gavelis G."/>
            <person name="Widhalm J.R."/>
            <person name="Wisecaver J.H."/>
        </authorList>
    </citation>
    <scope>NUCLEOTIDE SEQUENCE</scope>
    <source>
        <strain evidence="13">ECLA1</strain>
    </source>
</reference>
<protein>
    <recommendedName>
        <fullName evidence="5">Glutaminyl-peptide cyclotransferase</fullName>
        <ecNumber evidence="4">2.3.2.5</ecNumber>
    </recommendedName>
</protein>
<evidence type="ECO:0000313" key="14">
    <source>
        <dbReference type="Proteomes" id="UP001283361"/>
    </source>
</evidence>
<evidence type="ECO:0000256" key="8">
    <source>
        <dbReference type="ARBA" id="ARBA00022723"/>
    </source>
</evidence>
<keyword evidence="14" id="KW-1185">Reference proteome</keyword>
<keyword evidence="7" id="KW-0808">Transferase</keyword>
<keyword evidence="11" id="KW-0012">Acyltransferase</keyword>
<comment type="subcellular location">
    <subcellularLocation>
        <location evidence="2">Secreted</location>
    </subcellularLocation>
</comment>
<dbReference type="AlphaFoldDB" id="A0AAE0YL65"/>
<dbReference type="Pfam" id="PF04389">
    <property type="entry name" value="Peptidase_M28"/>
    <property type="match status" value="1"/>
</dbReference>
<dbReference type="EMBL" id="JAWDGP010005987">
    <property type="protein sequence ID" value="KAK3748815.1"/>
    <property type="molecule type" value="Genomic_DNA"/>
</dbReference>
<comment type="similarity">
    <text evidence="3">Belongs to the glutaminyl-peptide cyclotransferase family.</text>
</comment>
<sequence length="353" mass="40420">MKYIVVTILLFQGMPEGFGAEKTSRTLRWITSKSALSYLAEDMSIMESFKADILKPFMVKRVSGTEGNLQVQNHIKSLLSAWGWHIETDHFKDKTPYGEKEFTNIIATYDPSRPVKVILACHFDSKYFPKGNFVAATDSAVPCAIIMETVRQLQCMLDKGPKDKSSANKITLQLVFFDGEEAFKDWTSTDSIYGARHLANLWQREADPIDTSKKKLQSIRELILLDLIGTKDTRFVRQFSQTSELYQNLVKVEGLLREKALLVGNSKSQIFVNAGSFGGIEDDHIPFLHKGVDILHLISYPFPSVWHKFTDDWDHLDFNLIDNFSRIFRVFIANLLHLRPEDSSCRKKHHVEL</sequence>
<accession>A0AAE0YL65</accession>
<comment type="caution">
    <text evidence="13">The sequence shown here is derived from an EMBL/GenBank/DDBJ whole genome shotgun (WGS) entry which is preliminary data.</text>
</comment>
<keyword evidence="8" id="KW-0479">Metal-binding</keyword>
<evidence type="ECO:0000256" key="4">
    <source>
        <dbReference type="ARBA" id="ARBA00012012"/>
    </source>
</evidence>
<dbReference type="PANTHER" id="PTHR12283">
    <property type="entry name" value="GLUTAMINYL-PEPTIDE CYCLOTRANSFERASE"/>
    <property type="match status" value="1"/>
</dbReference>
<evidence type="ECO:0000256" key="11">
    <source>
        <dbReference type="ARBA" id="ARBA00023315"/>
    </source>
</evidence>